<comment type="similarity">
    <text evidence="12">Belongs to the NnrE/AIBP family.</text>
</comment>
<keyword evidence="7" id="KW-0809">Transit peptide</keyword>
<evidence type="ECO:0000256" key="11">
    <source>
        <dbReference type="ARBA" id="ARBA00023235"/>
    </source>
</evidence>
<comment type="catalytic activity">
    <reaction evidence="1 12">
        <text>(6R)-NADHX = (6S)-NADHX</text>
        <dbReference type="Rhea" id="RHEA:32215"/>
        <dbReference type="ChEBI" id="CHEBI:64074"/>
        <dbReference type="ChEBI" id="CHEBI:64075"/>
        <dbReference type="EC" id="5.1.99.6"/>
    </reaction>
</comment>
<comment type="function">
    <text evidence="12">Catalyzes the epimerization of the S- and R-forms of NAD(P)HX, a damaged form of NAD(P)H that is a result of enzymatic or heat-dependent hydration. This is a prerequisite for the S-specific NAD(P)H-hydrate dehydratase to allow the repair of both epimers of NAD(P)HX.</text>
</comment>
<keyword evidence="5 12" id="KW-0547">Nucleotide-binding</keyword>
<evidence type="ECO:0000256" key="1">
    <source>
        <dbReference type="ARBA" id="ARBA00000013"/>
    </source>
</evidence>
<organism evidence="14 15">
    <name type="scientific">Crotalus adamanteus</name>
    <name type="common">Eastern diamondback rattlesnake</name>
    <dbReference type="NCBI Taxonomy" id="8729"/>
    <lineage>
        <taxon>Eukaryota</taxon>
        <taxon>Metazoa</taxon>
        <taxon>Chordata</taxon>
        <taxon>Craniata</taxon>
        <taxon>Vertebrata</taxon>
        <taxon>Euteleostomi</taxon>
        <taxon>Lepidosauria</taxon>
        <taxon>Squamata</taxon>
        <taxon>Bifurcata</taxon>
        <taxon>Unidentata</taxon>
        <taxon>Episquamata</taxon>
        <taxon>Toxicofera</taxon>
        <taxon>Serpentes</taxon>
        <taxon>Colubroidea</taxon>
        <taxon>Viperidae</taxon>
        <taxon>Crotalinae</taxon>
        <taxon>Crotalus</taxon>
    </lineage>
</organism>
<name>A0AAW1ANI1_CROAD</name>
<evidence type="ECO:0000256" key="3">
    <source>
        <dbReference type="ARBA" id="ARBA00022525"/>
    </source>
</evidence>
<keyword evidence="3 12" id="KW-0964">Secreted</keyword>
<dbReference type="AlphaFoldDB" id="A0AAW1ANI1"/>
<dbReference type="FunFam" id="3.40.50.10260:FF:000002">
    <property type="entry name" value="NAD(P)H-hydrate epimerase"/>
    <property type="match status" value="1"/>
</dbReference>
<feature type="binding site" evidence="12">
    <location>
        <position position="153"/>
    </location>
    <ligand>
        <name>K(+)</name>
        <dbReference type="ChEBI" id="CHEBI:29103"/>
    </ligand>
</feature>
<keyword evidence="4 12" id="KW-0479">Metal-binding</keyword>
<comment type="subcellular location">
    <subcellularLocation>
        <location evidence="12">Mitochondrion</location>
    </subcellularLocation>
    <subcellularLocation>
        <location evidence="12">Secreted</location>
    </subcellularLocation>
</comment>
<dbReference type="GO" id="GO:0046872">
    <property type="term" value="F:metal ion binding"/>
    <property type="evidence" value="ECO:0007669"/>
    <property type="project" value="UniProtKB-KW"/>
</dbReference>
<dbReference type="Proteomes" id="UP001474421">
    <property type="component" value="Unassembled WGS sequence"/>
</dbReference>
<dbReference type="EMBL" id="JAOTOJ010000019">
    <property type="protein sequence ID" value="KAK9391350.1"/>
    <property type="molecule type" value="Genomic_DNA"/>
</dbReference>
<dbReference type="Pfam" id="PF03853">
    <property type="entry name" value="YjeF_N"/>
    <property type="match status" value="1"/>
</dbReference>
<evidence type="ECO:0000259" key="13">
    <source>
        <dbReference type="PROSITE" id="PS51385"/>
    </source>
</evidence>
<dbReference type="InterPro" id="IPR032976">
    <property type="entry name" value="YJEFN_prot_NAXE-like"/>
</dbReference>
<evidence type="ECO:0000256" key="9">
    <source>
        <dbReference type="ARBA" id="ARBA00023027"/>
    </source>
</evidence>
<dbReference type="Gene3D" id="3.40.50.10260">
    <property type="entry name" value="YjeF N-terminal domain"/>
    <property type="match status" value="1"/>
</dbReference>
<dbReference type="EC" id="5.1.99.6" evidence="12"/>
<feature type="binding site" evidence="12">
    <location>
        <position position="251"/>
    </location>
    <ligand>
        <name>(6S)-NADPHX</name>
        <dbReference type="ChEBI" id="CHEBI:64076"/>
    </ligand>
</feature>
<dbReference type="GO" id="GO:0000166">
    <property type="term" value="F:nucleotide binding"/>
    <property type="evidence" value="ECO:0007669"/>
    <property type="project" value="UniProtKB-KW"/>
</dbReference>
<feature type="binding site" evidence="12">
    <location>
        <position position="218"/>
    </location>
    <ligand>
        <name>K(+)</name>
        <dbReference type="ChEBI" id="CHEBI:29103"/>
    </ligand>
</feature>
<keyword evidence="6" id="KW-0521">NADP</keyword>
<protein>
    <recommendedName>
        <fullName evidence="12">NAD(P)H-hydrate epimerase</fullName>
        <ecNumber evidence="12">5.1.99.6</ecNumber>
    </recommendedName>
    <alternativeName>
        <fullName evidence="12">Apolipoprotein A-I-binding protein</fullName>
        <shortName evidence="12">AI-BP</shortName>
    </alternativeName>
    <alternativeName>
        <fullName evidence="12">NAD(P)HX epimerase</fullName>
    </alternativeName>
</protein>
<evidence type="ECO:0000256" key="7">
    <source>
        <dbReference type="ARBA" id="ARBA00022946"/>
    </source>
</evidence>
<feature type="binding site" evidence="12">
    <location>
        <position position="254"/>
    </location>
    <ligand>
        <name>K(+)</name>
        <dbReference type="ChEBI" id="CHEBI:29103"/>
    </ligand>
</feature>
<reference evidence="14 15" key="1">
    <citation type="journal article" date="2024" name="Proc. Natl. Acad. Sci. U.S.A.">
        <title>The genetic regulatory architecture and epigenomic basis for age-related changes in rattlesnake venom.</title>
        <authorList>
            <person name="Hogan M.P."/>
            <person name="Holding M.L."/>
            <person name="Nystrom G.S."/>
            <person name="Colston T.J."/>
            <person name="Bartlett D.A."/>
            <person name="Mason A.J."/>
            <person name="Ellsworth S.A."/>
            <person name="Rautsaw R.M."/>
            <person name="Lawrence K.C."/>
            <person name="Strickland J.L."/>
            <person name="He B."/>
            <person name="Fraser P."/>
            <person name="Margres M.J."/>
            <person name="Gilbert D.M."/>
            <person name="Gibbs H.L."/>
            <person name="Parkinson C.L."/>
            <person name="Rokyta D.R."/>
        </authorList>
    </citation>
    <scope>NUCLEOTIDE SEQUENCE [LARGE SCALE GENOMIC DNA]</scope>
    <source>
        <strain evidence="14">DRR0105</strain>
    </source>
</reference>
<evidence type="ECO:0000256" key="8">
    <source>
        <dbReference type="ARBA" id="ARBA00022958"/>
    </source>
</evidence>
<dbReference type="InterPro" id="IPR036652">
    <property type="entry name" value="YjeF_N_dom_sf"/>
</dbReference>
<evidence type="ECO:0000313" key="14">
    <source>
        <dbReference type="EMBL" id="KAK9391350.1"/>
    </source>
</evidence>
<keyword evidence="11 12" id="KW-0413">Isomerase</keyword>
<evidence type="ECO:0000256" key="12">
    <source>
        <dbReference type="HAMAP-Rule" id="MF_03159"/>
    </source>
</evidence>
<feature type="binding site" evidence="12">
    <location>
        <begin position="152"/>
        <end position="156"/>
    </location>
    <ligand>
        <name>(6S)-NADPHX</name>
        <dbReference type="ChEBI" id="CHEBI:64076"/>
    </ligand>
</feature>
<evidence type="ECO:0000313" key="15">
    <source>
        <dbReference type="Proteomes" id="UP001474421"/>
    </source>
</evidence>
<dbReference type="SUPFAM" id="SSF64153">
    <property type="entry name" value="YjeF N-terminal domain-like"/>
    <property type="match status" value="1"/>
</dbReference>
<evidence type="ECO:0000256" key="5">
    <source>
        <dbReference type="ARBA" id="ARBA00022741"/>
    </source>
</evidence>
<comment type="caution">
    <text evidence="14">The sequence shown here is derived from an EMBL/GenBank/DDBJ whole genome shotgun (WGS) entry which is preliminary data.</text>
</comment>
<feature type="binding site" evidence="12">
    <location>
        <begin position="222"/>
        <end position="228"/>
    </location>
    <ligand>
        <name>(6S)-NADPHX</name>
        <dbReference type="ChEBI" id="CHEBI:64076"/>
    </ligand>
</feature>
<dbReference type="NCBIfam" id="TIGR00197">
    <property type="entry name" value="yjeF_nterm"/>
    <property type="match status" value="1"/>
</dbReference>
<proteinExistence type="inferred from homology"/>
<dbReference type="GO" id="GO:0005739">
    <property type="term" value="C:mitochondrion"/>
    <property type="evidence" value="ECO:0007669"/>
    <property type="project" value="UniProtKB-SubCell"/>
</dbReference>
<comment type="caution">
    <text evidence="12">Lacks conserved residue(s) required for the propagation of feature annotation.</text>
</comment>
<dbReference type="GO" id="GO:0052856">
    <property type="term" value="F:NAD(P)HX epimerase activity"/>
    <property type="evidence" value="ECO:0007669"/>
    <property type="project" value="UniProtKB-UniRule"/>
</dbReference>
<comment type="cofactor">
    <cofactor evidence="12">
        <name>K(+)</name>
        <dbReference type="ChEBI" id="CHEBI:29103"/>
    </cofactor>
    <text evidence="12">Binds 1 potassium ion per subunit.</text>
</comment>
<evidence type="ECO:0000256" key="10">
    <source>
        <dbReference type="ARBA" id="ARBA00023128"/>
    </source>
</evidence>
<comment type="catalytic activity">
    <reaction evidence="2 12">
        <text>(6R)-NADPHX = (6S)-NADPHX</text>
        <dbReference type="Rhea" id="RHEA:32227"/>
        <dbReference type="ChEBI" id="CHEBI:64076"/>
        <dbReference type="ChEBI" id="CHEBI:64077"/>
        <dbReference type="EC" id="5.1.99.6"/>
    </reaction>
</comment>
<dbReference type="PROSITE" id="PS51385">
    <property type="entry name" value="YJEF_N"/>
    <property type="match status" value="1"/>
</dbReference>
<keyword evidence="8 12" id="KW-0630">Potassium</keyword>
<sequence>MPLREASPAPGVTPASGGWARVPAGIPSAGLLSEAPPPACLPAEEGSCRMSRAALLGLGLLLSRAGAAGRCPAALWPPPRAMQSAAAPGLNFLGQKEAQAIDQELFEEYKFSVDQLMELAGLSCATAIAKAYPTSTFTISQPAVLIVCGPGNNGGDGLVCARHLKMFGYKPTLYYPKRPNKPLFEGLTTQCKKMEIPFLTEFPSEAALIDEVYGLVVDAIFGFSFQGAVREPFGTILSTLEKVTIPVVSIDIPSGWDVEKGNPDGLQPDMLISLTAPKKAARHFQGRYHFLGGRFVPEALQKKYALNLPPYPETDSVLRLS</sequence>
<evidence type="ECO:0000256" key="2">
    <source>
        <dbReference type="ARBA" id="ARBA00000909"/>
    </source>
</evidence>
<dbReference type="InterPro" id="IPR004443">
    <property type="entry name" value="YjeF_N_dom"/>
</dbReference>
<dbReference type="PANTHER" id="PTHR13232">
    <property type="entry name" value="NAD(P)H-HYDRATE EPIMERASE"/>
    <property type="match status" value="1"/>
</dbReference>
<gene>
    <name evidence="12" type="primary">APOA1BP</name>
    <name evidence="12" type="synonym">AIBP</name>
    <name evidence="14" type="ORF">NXF25_018680</name>
</gene>
<evidence type="ECO:0000256" key="4">
    <source>
        <dbReference type="ARBA" id="ARBA00022723"/>
    </source>
</evidence>
<accession>A0AAW1ANI1</accession>
<feature type="domain" description="YjeF N-terminal" evidence="13">
    <location>
        <begin position="98"/>
        <end position="308"/>
    </location>
</feature>
<keyword evidence="15" id="KW-1185">Reference proteome</keyword>
<keyword evidence="10 12" id="KW-0496">Mitochondrion</keyword>
<keyword evidence="9 12" id="KW-0520">NAD</keyword>
<dbReference type="HAMAP" id="MF_01966">
    <property type="entry name" value="NADHX_epimerase"/>
    <property type="match status" value="1"/>
</dbReference>
<dbReference type="PANTHER" id="PTHR13232:SF11">
    <property type="entry name" value="NAD(P)H-HYDRATE EPIMERASE"/>
    <property type="match status" value="1"/>
</dbReference>
<dbReference type="GO" id="GO:0005576">
    <property type="term" value="C:extracellular region"/>
    <property type="evidence" value="ECO:0007669"/>
    <property type="project" value="UniProtKB-SubCell"/>
</dbReference>
<evidence type="ECO:0000256" key="6">
    <source>
        <dbReference type="ARBA" id="ARBA00022857"/>
    </source>
</evidence>